<comment type="catalytic activity">
    <reaction evidence="6">
        <text>3-phenylpyruvate = enol-phenylpyruvate</text>
        <dbReference type="Rhea" id="RHEA:17097"/>
        <dbReference type="ChEBI" id="CHEBI:16815"/>
        <dbReference type="ChEBI" id="CHEBI:18005"/>
        <dbReference type="EC" id="5.3.2.1"/>
    </reaction>
</comment>
<reference evidence="13" key="2">
    <citation type="journal article" name="Front. Microbiol.">
        <title>Degradative Capacity of Two Strains of Rhodonia placenta: From Phenotype to Genotype.</title>
        <authorList>
            <person name="Kolle M."/>
            <person name="Horta M.A.C."/>
            <person name="Nowrousian M."/>
            <person name="Ohm R.A."/>
            <person name="Benz J.P."/>
            <person name="Pilgard A."/>
        </authorList>
    </citation>
    <scope>NUCLEOTIDE SEQUENCE</scope>
    <source>
        <strain evidence="13">FPRL280</strain>
    </source>
</reference>
<accession>A0A8H7TXN5</accession>
<dbReference type="EMBL" id="JADOXO010000468">
    <property type="protein sequence ID" value="KAF9803912.1"/>
    <property type="molecule type" value="Genomic_DNA"/>
</dbReference>
<dbReference type="EC" id="5.3.3.12" evidence="8"/>
<evidence type="ECO:0000313" key="14">
    <source>
        <dbReference type="Proteomes" id="UP000639403"/>
    </source>
</evidence>
<dbReference type="GO" id="GO:0005615">
    <property type="term" value="C:extracellular space"/>
    <property type="evidence" value="ECO:0007669"/>
    <property type="project" value="UniProtKB-KW"/>
</dbReference>
<comment type="catalytic activity">
    <reaction evidence="7">
        <text>L-dopachrome = 5,6-dihydroxyindole-2-carboxylate</text>
        <dbReference type="Rhea" id="RHEA:13041"/>
        <dbReference type="ChEBI" id="CHEBI:16875"/>
        <dbReference type="ChEBI" id="CHEBI:57509"/>
        <dbReference type="EC" id="5.3.3.12"/>
    </reaction>
</comment>
<keyword evidence="3" id="KW-0202">Cytokine</keyword>
<evidence type="ECO:0000256" key="11">
    <source>
        <dbReference type="ARBA" id="ARBA00041912"/>
    </source>
</evidence>
<evidence type="ECO:0000256" key="9">
    <source>
        <dbReference type="ARBA" id="ARBA00039086"/>
    </source>
</evidence>
<organism evidence="13 14">
    <name type="scientific">Rhodonia placenta</name>
    <dbReference type="NCBI Taxonomy" id="104341"/>
    <lineage>
        <taxon>Eukaryota</taxon>
        <taxon>Fungi</taxon>
        <taxon>Dikarya</taxon>
        <taxon>Basidiomycota</taxon>
        <taxon>Agaricomycotina</taxon>
        <taxon>Agaricomycetes</taxon>
        <taxon>Polyporales</taxon>
        <taxon>Adustoporiaceae</taxon>
        <taxon>Rhodonia</taxon>
    </lineage>
</organism>
<protein>
    <recommendedName>
        <fullName evidence="12">L-dopachrome isomerase</fullName>
        <ecNumber evidence="9">5.3.2.1</ecNumber>
        <ecNumber evidence="8">5.3.3.12</ecNumber>
    </recommendedName>
    <alternativeName>
        <fullName evidence="10">L-dopachrome tautomerase</fullName>
    </alternativeName>
    <alternativeName>
        <fullName evidence="11">Phenylpyruvate tautomerase</fullName>
    </alternativeName>
</protein>
<comment type="similarity">
    <text evidence="2">Belongs to the MIF family.</text>
</comment>
<keyword evidence="5" id="KW-0413">Isomerase</keyword>
<evidence type="ECO:0000256" key="7">
    <source>
        <dbReference type="ARBA" id="ARBA00036823"/>
    </source>
</evidence>
<sequence length="72" mass="7823">MVSVSYTHNGTLAFGATFDPTFVLEIISIGNLDEVQNNEYSKAFFAFLSENLGVPHERGYMSVVCSLTAIAS</sequence>
<gene>
    <name evidence="13" type="ORF">IEO21_09517</name>
</gene>
<dbReference type="Proteomes" id="UP000639403">
    <property type="component" value="Unassembled WGS sequence"/>
</dbReference>
<dbReference type="PANTHER" id="PTHR11954">
    <property type="entry name" value="D-DOPACHROME DECARBOXYLASE"/>
    <property type="match status" value="1"/>
</dbReference>
<proteinExistence type="inferred from homology"/>
<evidence type="ECO:0000256" key="10">
    <source>
        <dbReference type="ARBA" id="ARBA00041631"/>
    </source>
</evidence>
<dbReference type="PANTHER" id="PTHR11954:SF6">
    <property type="entry name" value="MACROPHAGE MIGRATION INHIBITORY FACTOR"/>
    <property type="match status" value="1"/>
</dbReference>
<dbReference type="InterPro" id="IPR014347">
    <property type="entry name" value="Tautomerase/MIF_sf"/>
</dbReference>
<dbReference type="SUPFAM" id="SSF55331">
    <property type="entry name" value="Tautomerase/MIF"/>
    <property type="match status" value="1"/>
</dbReference>
<keyword evidence="4" id="KW-0964">Secreted</keyword>
<reference evidence="13" key="1">
    <citation type="submission" date="2020-11" db="EMBL/GenBank/DDBJ databases">
        <authorList>
            <person name="Koelle M."/>
            <person name="Horta M.A.C."/>
            <person name="Nowrousian M."/>
            <person name="Ohm R.A."/>
            <person name="Benz P."/>
            <person name="Pilgard A."/>
        </authorList>
    </citation>
    <scope>NUCLEOTIDE SEQUENCE</scope>
    <source>
        <strain evidence="13">FPRL280</strain>
    </source>
</reference>
<dbReference type="Pfam" id="PF01187">
    <property type="entry name" value="MIF"/>
    <property type="match status" value="1"/>
</dbReference>
<evidence type="ECO:0000256" key="1">
    <source>
        <dbReference type="ARBA" id="ARBA00004613"/>
    </source>
</evidence>
<evidence type="ECO:0000256" key="4">
    <source>
        <dbReference type="ARBA" id="ARBA00022525"/>
    </source>
</evidence>
<evidence type="ECO:0000256" key="3">
    <source>
        <dbReference type="ARBA" id="ARBA00022514"/>
    </source>
</evidence>
<evidence type="ECO:0000256" key="12">
    <source>
        <dbReference type="ARBA" id="ARBA00042730"/>
    </source>
</evidence>
<name>A0A8H7TXN5_9APHY</name>
<dbReference type="AlphaFoldDB" id="A0A8H7TXN5"/>
<dbReference type="GO" id="GO:0004167">
    <property type="term" value="F:dopachrome isomerase activity"/>
    <property type="evidence" value="ECO:0007669"/>
    <property type="project" value="UniProtKB-EC"/>
</dbReference>
<comment type="caution">
    <text evidence="13">The sequence shown here is derived from an EMBL/GenBank/DDBJ whole genome shotgun (WGS) entry which is preliminary data.</text>
</comment>
<evidence type="ECO:0000256" key="8">
    <source>
        <dbReference type="ARBA" id="ARBA00038932"/>
    </source>
</evidence>
<dbReference type="EC" id="5.3.2.1" evidence="9"/>
<evidence type="ECO:0000256" key="6">
    <source>
        <dbReference type="ARBA" id="ARBA00036735"/>
    </source>
</evidence>
<dbReference type="InterPro" id="IPR001398">
    <property type="entry name" value="Macrophage_inhib_fac"/>
</dbReference>
<evidence type="ECO:0000256" key="2">
    <source>
        <dbReference type="ARBA" id="ARBA00005851"/>
    </source>
</evidence>
<dbReference type="Gene3D" id="3.30.429.10">
    <property type="entry name" value="Macrophage Migration Inhibitory Factor"/>
    <property type="match status" value="1"/>
</dbReference>
<evidence type="ECO:0000256" key="5">
    <source>
        <dbReference type="ARBA" id="ARBA00023235"/>
    </source>
</evidence>
<evidence type="ECO:0000313" key="13">
    <source>
        <dbReference type="EMBL" id="KAF9803912.1"/>
    </source>
</evidence>
<comment type="subcellular location">
    <subcellularLocation>
        <location evidence="1">Secreted</location>
    </subcellularLocation>
</comment>
<dbReference type="GO" id="GO:0050178">
    <property type="term" value="F:phenylpyruvate tautomerase activity"/>
    <property type="evidence" value="ECO:0007669"/>
    <property type="project" value="UniProtKB-EC"/>
</dbReference>